<sequence length="692" mass="77203">MEVPISAKSRNILTLLFSLFVSNSSGSIFSSQLAQKTLTKESYSKKKSLLVKIKTLFSREDSLSGKRFHALNTSGRGSLNPNFASSSHFLLSFLGLQGSQSKVPSFSFLILFYVFFIGLEGSATRFLSHEQRLLLTKNLPGPLVLGKNCLKDRRNEVLPTRDCEGQRPQGGEHIADLKGQSAHPLEGRVGRSPPSGEDSRESSSLFFLTKLSNRLSTYSPIVIENKHQNSVNSLAFQNERTEVQYIQTVGTNFCSSKYLVKLSELNLDSNKHLLRLTHVFTQLFVFSVVQKIISDNNFGRNNPLRQKDQKTNQARILWPKNKFSFWPFKSGNTNKLPNLPGIQELSPLIQVLIESLQNTKQLKTTSFAPKGYLFVGPPGTGKTLLAQEIAQIAKVPFICVSASEIQKQIEIGTRIGALRLRKLFEQARALTPCILFFDEIDAIAQRQQPQHDSKLFTEFLVQMDSWGSGKGKDFKINSQAVLLGTTNYLSKLDSAFVRSGRFDRILALSYPSKKIRFDILKFYITKTSSVNAVLSNSLLQEPKIVAGSKSNKLIQQVKNFEGTEFFPRDPPPNWGEAFGPRGEPFEAFGPLFSPAVRAKGGGRVAGEGYSKVDIFLGSALGLNYFAYSTDGFSQAHLARMVNESLLFAISAQEKRQQTKIKKDSLHSFESLLHGLEKMNIHRETTFKGAEIS</sequence>
<evidence type="ECO:0000313" key="4">
    <source>
        <dbReference type="EMBL" id="ACK36911.1"/>
    </source>
</evidence>
<dbReference type="RefSeq" id="YP_002601021.1">
    <property type="nucleotide sequence ID" value="NC_012101.1"/>
</dbReference>
<geneLocation type="chloroplast" evidence="4"/>
<feature type="region of interest" description="Disordered" evidence="1">
    <location>
        <begin position="160"/>
        <end position="201"/>
    </location>
</feature>
<feature type="domain" description="AAA+ ATPase" evidence="3">
    <location>
        <begin position="368"/>
        <end position="512"/>
    </location>
</feature>
<dbReference type="GeneID" id="7441095"/>
<accession>C0JWL6</accession>
<dbReference type="SUPFAM" id="SSF52540">
    <property type="entry name" value="P-loop containing nucleoside triphosphate hydrolases"/>
    <property type="match status" value="1"/>
</dbReference>
<gene>
    <name evidence="4" type="primary">ftsH</name>
</gene>
<dbReference type="Gene3D" id="1.10.8.60">
    <property type="match status" value="1"/>
</dbReference>
<keyword evidence="2" id="KW-0732">Signal</keyword>
<organism evidence="4">
    <name type="scientific">Monomastix sp. (strain OKE-1)</name>
    <dbReference type="NCBI Taxonomy" id="141716"/>
    <lineage>
        <taxon>Eukaryota</taxon>
        <taxon>Viridiplantae</taxon>
        <taxon>Chlorophyta</taxon>
        <taxon>Mamiellophyceae</taxon>
        <taxon>Monomastigales</taxon>
        <taxon>Monomastigaceae</taxon>
        <taxon>Monomastix</taxon>
    </lineage>
</organism>
<dbReference type="PANTHER" id="PTHR23076:SF97">
    <property type="entry name" value="ATP-DEPENDENT ZINC METALLOPROTEASE YME1L1"/>
    <property type="match status" value="1"/>
</dbReference>
<dbReference type="GO" id="GO:0006508">
    <property type="term" value="P:proteolysis"/>
    <property type="evidence" value="ECO:0007669"/>
    <property type="project" value="TreeGrafter"/>
</dbReference>
<dbReference type="Pfam" id="PF00004">
    <property type="entry name" value="AAA"/>
    <property type="match status" value="1"/>
</dbReference>
<feature type="chain" id="PRO_5002899273" evidence="2">
    <location>
        <begin position="27"/>
        <end position="692"/>
    </location>
</feature>
<dbReference type="GO" id="GO:0005524">
    <property type="term" value="F:ATP binding"/>
    <property type="evidence" value="ECO:0007669"/>
    <property type="project" value="InterPro"/>
</dbReference>
<keyword evidence="4" id="KW-0150">Chloroplast</keyword>
<reference evidence="4" key="2">
    <citation type="journal article" date="2009" name="Mol. Biol. Evol.">
        <title>The chloroplast genomes of the green algae Pyramimonas, Monomastix, and Pycnococcus shed new light on the evolutionary history of prasinophytes and the origin of the secondary chloroplasts of euglenids.</title>
        <authorList>
            <person name="Turmel M."/>
            <person name="Gagnon M.C."/>
            <person name="O'Kelly C.J."/>
            <person name="Otis C."/>
            <person name="Lemieux C."/>
        </authorList>
    </citation>
    <scope>NUCLEOTIDE SEQUENCE</scope>
</reference>
<name>C0JWL6_MONSK</name>
<dbReference type="InterPro" id="IPR003593">
    <property type="entry name" value="AAA+_ATPase"/>
</dbReference>
<reference evidence="4" key="1">
    <citation type="journal article" date="2006" name="BMC Biol.">
        <title>The complete chloroplast DNA sequence of the green alga Oltmannsiellopsis viridis reveals a distinctive quadripartite architecture in the chloroplast genome of early diverging ulvophytes.</title>
        <authorList>
            <person name="Pombert J.F."/>
            <person name="Lemieux C."/>
            <person name="Turmel M."/>
        </authorList>
    </citation>
    <scope>NUCLEOTIDE SEQUENCE</scope>
</reference>
<keyword evidence="4" id="KW-0934">Plastid</keyword>
<dbReference type="InterPro" id="IPR003959">
    <property type="entry name" value="ATPase_AAA_core"/>
</dbReference>
<dbReference type="GO" id="GO:0016887">
    <property type="term" value="F:ATP hydrolysis activity"/>
    <property type="evidence" value="ECO:0007669"/>
    <property type="project" value="InterPro"/>
</dbReference>
<dbReference type="GO" id="GO:0004176">
    <property type="term" value="F:ATP-dependent peptidase activity"/>
    <property type="evidence" value="ECO:0007669"/>
    <property type="project" value="TreeGrafter"/>
</dbReference>
<feature type="signal peptide" evidence="2">
    <location>
        <begin position="1"/>
        <end position="26"/>
    </location>
</feature>
<dbReference type="AlphaFoldDB" id="C0JWL6"/>
<dbReference type="Gene3D" id="3.40.50.300">
    <property type="entry name" value="P-loop containing nucleotide triphosphate hydrolases"/>
    <property type="match status" value="1"/>
</dbReference>
<keyword evidence="4" id="KW-0131">Cell cycle</keyword>
<proteinExistence type="predicted"/>
<dbReference type="SMART" id="SM00382">
    <property type="entry name" value="AAA"/>
    <property type="match status" value="1"/>
</dbReference>
<dbReference type="PANTHER" id="PTHR23076">
    <property type="entry name" value="METALLOPROTEASE M41 FTSH"/>
    <property type="match status" value="1"/>
</dbReference>
<dbReference type="InterPro" id="IPR027417">
    <property type="entry name" value="P-loop_NTPase"/>
</dbReference>
<dbReference type="EMBL" id="FJ493497">
    <property type="protein sequence ID" value="ACK36911.1"/>
    <property type="molecule type" value="Genomic_DNA"/>
</dbReference>
<evidence type="ECO:0000256" key="2">
    <source>
        <dbReference type="SAM" id="SignalP"/>
    </source>
</evidence>
<evidence type="ECO:0000256" key="1">
    <source>
        <dbReference type="SAM" id="MobiDB-lite"/>
    </source>
</evidence>
<protein>
    <submittedName>
        <fullName evidence="4">Cell division protein</fullName>
    </submittedName>
</protein>
<evidence type="ECO:0000259" key="3">
    <source>
        <dbReference type="SMART" id="SM00382"/>
    </source>
</evidence>
<keyword evidence="4" id="KW-0132">Cell division</keyword>
<dbReference type="GO" id="GO:0051301">
    <property type="term" value="P:cell division"/>
    <property type="evidence" value="ECO:0007669"/>
    <property type="project" value="UniProtKB-KW"/>
</dbReference>